<keyword evidence="4" id="KW-1185">Reference proteome</keyword>
<sequence>MFLNKIIKKSFIKNHFNNKLYCYFSTTTNESKWGGGISNRPLGGLKVLDLARVLAGPWTTQLLGDLGADVIKVESIEKGDDTRSWGPPFRVDSEGNKSSAYFSCTNRNKRSIAVDISTEKGQEIIKSLAAEADVMIENFKVGGLKKYKLDYKSISELNPSIVYCSITGFGQSGPYASFPGYDFSIQAMGGLMGITGDENNPYKCGVAIVDVMTGLYANVAIQAALHNRYKTGKGQYIDISLLDVQSAFLANHEANYLLTGQNSKRIGNSHPSISPYDSLKTKDGFIVVAVGNNSQFTSMCKVLNLNDLPNDPLFNTNPNRVANRAQLLDILTKETLKYETEELDQLFSNSNVPSSPINTLDKVYNHKQIKHRNMVWSLYQTDTINMIGNPIHFSETDLHSKQSIKENLPPPQLGEHTDQVLKNVLSLSENELKELRDNKIIQ</sequence>
<dbReference type="eggNOG" id="KOG3957">
    <property type="taxonomic scope" value="Eukaryota"/>
</dbReference>
<name>F0ZAR7_DICPU</name>
<dbReference type="OMA" id="IIAGPYC"/>
<evidence type="ECO:0000256" key="2">
    <source>
        <dbReference type="ARBA" id="ARBA00022679"/>
    </source>
</evidence>
<gene>
    <name evidence="3" type="ORF">DICPUDRAFT_27830</name>
</gene>
<dbReference type="GO" id="GO:0008410">
    <property type="term" value="F:CoA-transferase activity"/>
    <property type="evidence" value="ECO:0000318"/>
    <property type="project" value="GO_Central"/>
</dbReference>
<dbReference type="PANTHER" id="PTHR48207">
    <property type="entry name" value="SUCCINATE--HYDROXYMETHYLGLUTARATE COA-TRANSFERASE"/>
    <property type="match status" value="1"/>
</dbReference>
<protein>
    <recommendedName>
        <fullName evidence="5">CoA-transferase family III protein</fullName>
    </recommendedName>
</protein>
<dbReference type="InterPro" id="IPR023606">
    <property type="entry name" value="CoA-Trfase_III_dom_1_sf"/>
</dbReference>
<evidence type="ECO:0008006" key="5">
    <source>
        <dbReference type="Google" id="ProtNLM"/>
    </source>
</evidence>
<dbReference type="PANTHER" id="PTHR48207:SF3">
    <property type="entry name" value="SUCCINATE--HYDROXYMETHYLGLUTARATE COA-TRANSFERASE"/>
    <property type="match status" value="1"/>
</dbReference>
<comment type="similarity">
    <text evidence="1">Belongs to the CoA-transferase III family.</text>
</comment>
<dbReference type="InterPro" id="IPR044855">
    <property type="entry name" value="CoA-Trfase_III_dom3_sf"/>
</dbReference>
<dbReference type="STRING" id="5786.F0ZAR7"/>
<dbReference type="OrthoDB" id="5863171at2759"/>
<dbReference type="VEuPathDB" id="AmoebaDB:DICPUDRAFT_27830"/>
<evidence type="ECO:0000313" key="3">
    <source>
        <dbReference type="EMBL" id="EGC38969.1"/>
    </source>
</evidence>
<dbReference type="Gene3D" id="3.40.50.10540">
    <property type="entry name" value="Crotonobetainyl-coa:carnitine coa-transferase, domain 1"/>
    <property type="match status" value="1"/>
</dbReference>
<dbReference type="AlphaFoldDB" id="F0ZAR7"/>
<dbReference type="KEGG" id="dpp:DICPUDRAFT_27830"/>
<dbReference type="RefSeq" id="XP_003284534.1">
    <property type="nucleotide sequence ID" value="XM_003284486.1"/>
</dbReference>
<evidence type="ECO:0000313" key="4">
    <source>
        <dbReference type="Proteomes" id="UP000001064"/>
    </source>
</evidence>
<reference evidence="4" key="1">
    <citation type="journal article" date="2011" name="Genome Biol.">
        <title>Comparative genomics of the social amoebae Dictyostelium discoideum and Dictyostelium purpureum.</title>
        <authorList>
            <consortium name="US DOE Joint Genome Institute (JGI-PGF)"/>
            <person name="Sucgang R."/>
            <person name="Kuo A."/>
            <person name="Tian X."/>
            <person name="Salerno W."/>
            <person name="Parikh A."/>
            <person name="Feasley C.L."/>
            <person name="Dalin E."/>
            <person name="Tu H."/>
            <person name="Huang E."/>
            <person name="Barry K."/>
            <person name="Lindquist E."/>
            <person name="Shapiro H."/>
            <person name="Bruce D."/>
            <person name="Schmutz J."/>
            <person name="Salamov A."/>
            <person name="Fey P."/>
            <person name="Gaudet P."/>
            <person name="Anjard C."/>
            <person name="Babu M.M."/>
            <person name="Basu S."/>
            <person name="Bushmanova Y."/>
            <person name="van der Wel H."/>
            <person name="Katoh-Kurasawa M."/>
            <person name="Dinh C."/>
            <person name="Coutinho P.M."/>
            <person name="Saito T."/>
            <person name="Elias M."/>
            <person name="Schaap P."/>
            <person name="Kay R.R."/>
            <person name="Henrissat B."/>
            <person name="Eichinger L."/>
            <person name="Rivero F."/>
            <person name="Putnam N.H."/>
            <person name="West C.M."/>
            <person name="Loomis W.F."/>
            <person name="Chisholm R.L."/>
            <person name="Shaulsky G."/>
            <person name="Strassmann J.E."/>
            <person name="Queller D.C."/>
            <person name="Kuspa A."/>
            <person name="Grigoriev I.V."/>
        </authorList>
    </citation>
    <scope>NUCLEOTIDE SEQUENCE [LARGE SCALE GENOMIC DNA]</scope>
    <source>
        <strain evidence="4">QSDP1</strain>
    </source>
</reference>
<organism evidence="3 4">
    <name type="scientific">Dictyostelium purpureum</name>
    <name type="common">Slime mold</name>
    <dbReference type="NCBI Taxonomy" id="5786"/>
    <lineage>
        <taxon>Eukaryota</taxon>
        <taxon>Amoebozoa</taxon>
        <taxon>Evosea</taxon>
        <taxon>Eumycetozoa</taxon>
        <taxon>Dictyostelia</taxon>
        <taxon>Dictyosteliales</taxon>
        <taxon>Dictyosteliaceae</taxon>
        <taxon>Dictyostelium</taxon>
    </lineage>
</organism>
<dbReference type="InterPro" id="IPR050483">
    <property type="entry name" value="CoA-transferase_III_domain"/>
</dbReference>
<dbReference type="InterPro" id="IPR003673">
    <property type="entry name" value="CoA-Trfase_fam_III"/>
</dbReference>
<dbReference type="Gene3D" id="3.30.1540.10">
    <property type="entry name" value="formyl-coa transferase, domain 3"/>
    <property type="match status" value="1"/>
</dbReference>
<evidence type="ECO:0000256" key="1">
    <source>
        <dbReference type="ARBA" id="ARBA00008383"/>
    </source>
</evidence>
<dbReference type="Proteomes" id="UP000001064">
    <property type="component" value="Unassembled WGS sequence"/>
</dbReference>
<dbReference type="EMBL" id="GL870966">
    <property type="protein sequence ID" value="EGC38969.1"/>
    <property type="molecule type" value="Genomic_DNA"/>
</dbReference>
<proteinExistence type="inferred from homology"/>
<dbReference type="GeneID" id="10506224"/>
<dbReference type="Pfam" id="PF02515">
    <property type="entry name" value="CoA_transf_3"/>
    <property type="match status" value="1"/>
</dbReference>
<accession>F0ZAR7</accession>
<keyword evidence="2" id="KW-0808">Transferase</keyword>
<dbReference type="SUPFAM" id="SSF89796">
    <property type="entry name" value="CoA-transferase family III (CaiB/BaiF)"/>
    <property type="match status" value="1"/>
</dbReference>
<dbReference type="FunCoup" id="F0ZAR7">
    <property type="interactions" value="3"/>
</dbReference>
<dbReference type="InParanoid" id="F0ZAR7"/>